<name>A0AAU9JHC0_9CILI</name>
<comment type="caution">
    <text evidence="1">The sequence shown here is derived from an EMBL/GenBank/DDBJ whole genome shotgun (WGS) entry which is preliminary data.</text>
</comment>
<dbReference type="Proteomes" id="UP001162131">
    <property type="component" value="Unassembled WGS sequence"/>
</dbReference>
<sequence>MGLTYKILGKKKYIKFILNIYDFLYKNFNKGLIIKKSNDGNIKRKRLNSCEKITIANSSLRERTKPLEKSLTLREQTKIFFNRKIFYGKKFDI</sequence>
<reference evidence="1" key="1">
    <citation type="submission" date="2021-09" db="EMBL/GenBank/DDBJ databases">
        <authorList>
            <consortium name="AG Swart"/>
            <person name="Singh M."/>
            <person name="Singh A."/>
            <person name="Seah K."/>
            <person name="Emmerich C."/>
        </authorList>
    </citation>
    <scope>NUCLEOTIDE SEQUENCE</scope>
    <source>
        <strain evidence="1">ATCC30299</strain>
    </source>
</reference>
<organism evidence="1 2">
    <name type="scientific">Blepharisma stoltei</name>
    <dbReference type="NCBI Taxonomy" id="1481888"/>
    <lineage>
        <taxon>Eukaryota</taxon>
        <taxon>Sar</taxon>
        <taxon>Alveolata</taxon>
        <taxon>Ciliophora</taxon>
        <taxon>Postciliodesmatophora</taxon>
        <taxon>Heterotrichea</taxon>
        <taxon>Heterotrichida</taxon>
        <taxon>Blepharismidae</taxon>
        <taxon>Blepharisma</taxon>
    </lineage>
</organism>
<proteinExistence type="predicted"/>
<accession>A0AAU9JHC0</accession>
<protein>
    <submittedName>
        <fullName evidence="1">Uncharacterized protein</fullName>
    </submittedName>
</protein>
<evidence type="ECO:0000313" key="1">
    <source>
        <dbReference type="EMBL" id="CAG9325660.1"/>
    </source>
</evidence>
<dbReference type="AlphaFoldDB" id="A0AAU9JHC0"/>
<gene>
    <name evidence="1" type="ORF">BSTOLATCC_MIC39821</name>
</gene>
<keyword evidence="2" id="KW-1185">Reference proteome</keyword>
<evidence type="ECO:0000313" key="2">
    <source>
        <dbReference type="Proteomes" id="UP001162131"/>
    </source>
</evidence>
<dbReference type="EMBL" id="CAJZBQ010000039">
    <property type="protein sequence ID" value="CAG9325660.1"/>
    <property type="molecule type" value="Genomic_DNA"/>
</dbReference>